<feature type="compositionally biased region" description="Low complexity" evidence="10">
    <location>
        <begin position="130"/>
        <end position="141"/>
    </location>
</feature>
<keyword evidence="8" id="KW-0694">RNA-binding</keyword>
<dbReference type="InParanoid" id="A0A369JBV8"/>
<evidence type="ECO:0000256" key="2">
    <source>
        <dbReference type="ARBA" id="ARBA00004123"/>
    </source>
</evidence>
<dbReference type="InterPro" id="IPR017336">
    <property type="entry name" value="Snurportin-1"/>
</dbReference>
<evidence type="ECO:0000256" key="10">
    <source>
        <dbReference type="SAM" id="MobiDB-lite"/>
    </source>
</evidence>
<dbReference type="InterPro" id="IPR047857">
    <property type="entry name" value="Snurportin1_C"/>
</dbReference>
<evidence type="ECO:0000256" key="3">
    <source>
        <dbReference type="ARBA" id="ARBA00004496"/>
    </source>
</evidence>
<dbReference type="AlphaFoldDB" id="A0A369JBV8"/>
<dbReference type="GO" id="GO:0061015">
    <property type="term" value="P:snRNA import into nucleus"/>
    <property type="evidence" value="ECO:0007669"/>
    <property type="project" value="InterPro"/>
</dbReference>
<organism evidence="12 13">
    <name type="scientific">Hypsizygus marmoreus</name>
    <name type="common">White beech mushroom</name>
    <name type="synonym">Agaricus marmoreus</name>
    <dbReference type="NCBI Taxonomy" id="39966"/>
    <lineage>
        <taxon>Eukaryota</taxon>
        <taxon>Fungi</taxon>
        <taxon>Dikarya</taxon>
        <taxon>Basidiomycota</taxon>
        <taxon>Agaricomycotina</taxon>
        <taxon>Agaricomycetes</taxon>
        <taxon>Agaricomycetidae</taxon>
        <taxon>Agaricales</taxon>
        <taxon>Tricholomatineae</taxon>
        <taxon>Lyophyllaceae</taxon>
        <taxon>Hypsizygus</taxon>
    </lineage>
</organism>
<feature type="compositionally biased region" description="Pro residues" evidence="10">
    <location>
        <begin position="117"/>
        <end position="129"/>
    </location>
</feature>
<feature type="domain" description="Snurportin-1 m3G cap-binding" evidence="11">
    <location>
        <begin position="204"/>
        <end position="316"/>
    </location>
</feature>
<comment type="similarity">
    <text evidence="4">Belongs to the snurportin family.</text>
</comment>
<comment type="subcellular location">
    <subcellularLocation>
        <location evidence="3">Cytoplasm</location>
    </subcellularLocation>
    <subcellularLocation>
        <location evidence="2">Nucleus</location>
    </subcellularLocation>
</comment>
<dbReference type="PANTHER" id="PTHR13403:SF6">
    <property type="entry name" value="SNURPORTIN-1"/>
    <property type="match status" value="1"/>
</dbReference>
<evidence type="ECO:0000256" key="9">
    <source>
        <dbReference type="ARBA" id="ARBA00023242"/>
    </source>
</evidence>
<dbReference type="GO" id="GO:0005737">
    <property type="term" value="C:cytoplasm"/>
    <property type="evidence" value="ECO:0007669"/>
    <property type="project" value="UniProtKB-SubCell"/>
</dbReference>
<evidence type="ECO:0000256" key="5">
    <source>
        <dbReference type="ARBA" id="ARBA00016034"/>
    </source>
</evidence>
<protein>
    <recommendedName>
        <fullName evidence="5">Snurportin-1</fullName>
    </recommendedName>
</protein>
<comment type="caution">
    <text evidence="12">The sequence shown here is derived from an EMBL/GenBank/DDBJ whole genome shotgun (WGS) entry which is preliminary data.</text>
</comment>
<feature type="compositionally biased region" description="Basic and acidic residues" evidence="10">
    <location>
        <begin position="30"/>
        <end position="56"/>
    </location>
</feature>
<dbReference type="GO" id="GO:0003723">
    <property type="term" value="F:RNA binding"/>
    <property type="evidence" value="ECO:0007669"/>
    <property type="project" value="UniProtKB-KW"/>
</dbReference>
<evidence type="ECO:0000256" key="7">
    <source>
        <dbReference type="ARBA" id="ARBA00022490"/>
    </source>
</evidence>
<feature type="region of interest" description="Disordered" evidence="10">
    <location>
        <begin position="27"/>
        <end position="85"/>
    </location>
</feature>
<proteinExistence type="inferred from homology"/>
<keyword evidence="6" id="KW-0813">Transport</keyword>
<feature type="region of interest" description="Disordered" evidence="10">
    <location>
        <begin position="114"/>
        <end position="171"/>
    </location>
</feature>
<sequence length="509" mass="56212">MLSTMVPNINRKATYKLPPTTITDKLVSQEARRNKALEEQKRRRAQRIDSSRHLDQFADLNLGVSDEEEDEEGEEAMTEGGRGVPDRETAISLASVAHYAAMVGREVMPSEIETHVVPPPDRPRPPTLPQPQQHTPQAQTQMETESQSHITAKKPKKKRKGKGKGKSKPNKWADKCMYAELLEMAADDAWSSQPDLQGNDVDGLPRDLETGWVAVGPVPVGKRCLAVTHQSAGVPGVVPNTTLRSRLLGKVLIHKFPSVLPPMTVLDCILDNGWRENGILHVLDVVKWKGQDISDCETSFRFWWRDTRLAELAQIAPPAVHAFAPSLPHDQSQDAQNTRQYQFPYPTTFVPVPYHTDTTLPTLYTHIIPLARSVRSVAVQVPSHSLSPSGQDQDQDASMDVEFAFGPPRSMVQMEASVQPDGLLLYVAEASYEAGTSPLSSWIPIVGYEEGAWVGAEGKKNEGKEVGMGMGTGEREGPLDLFQRLVHRRLVRRGYLGEGGATGDMAMDM</sequence>
<dbReference type="STRING" id="39966.A0A369JBV8"/>
<dbReference type="EMBL" id="LUEZ02000090">
    <property type="protein sequence ID" value="RDB18690.1"/>
    <property type="molecule type" value="Genomic_DNA"/>
</dbReference>
<evidence type="ECO:0000256" key="8">
    <source>
        <dbReference type="ARBA" id="ARBA00022884"/>
    </source>
</evidence>
<reference evidence="12" key="1">
    <citation type="submission" date="2018-04" db="EMBL/GenBank/DDBJ databases">
        <title>Whole genome sequencing of Hypsizygus marmoreus.</title>
        <authorList>
            <person name="Choi I.-G."/>
            <person name="Min B."/>
            <person name="Kim J.-G."/>
            <person name="Kim S."/>
            <person name="Oh Y.-L."/>
            <person name="Kong W.-S."/>
            <person name="Park H."/>
            <person name="Jeong J."/>
            <person name="Song E.-S."/>
        </authorList>
    </citation>
    <scope>NUCLEOTIDE SEQUENCE [LARGE SCALE GENOMIC DNA]</scope>
    <source>
        <strain evidence="12">51987-8</strain>
    </source>
</reference>
<dbReference type="Proteomes" id="UP000076154">
    <property type="component" value="Unassembled WGS sequence"/>
</dbReference>
<dbReference type="GO" id="GO:0005634">
    <property type="term" value="C:nucleus"/>
    <property type="evidence" value="ECO:0007669"/>
    <property type="project" value="UniProtKB-SubCell"/>
</dbReference>
<evidence type="ECO:0000256" key="4">
    <source>
        <dbReference type="ARBA" id="ARBA00007540"/>
    </source>
</evidence>
<keyword evidence="9" id="KW-0539">Nucleus</keyword>
<dbReference type="Pfam" id="PF21974">
    <property type="entry name" value="SPN1_m3Gcap_bd"/>
    <property type="match status" value="1"/>
</dbReference>
<dbReference type="PANTHER" id="PTHR13403">
    <property type="entry name" value="SNURPORTIN1 RNUT1 PROTEIN RNA, U TRANSPORTER 1"/>
    <property type="match status" value="1"/>
</dbReference>
<dbReference type="Gene3D" id="3.30.470.30">
    <property type="entry name" value="DNA ligase/mRNA capping enzyme"/>
    <property type="match status" value="1"/>
</dbReference>
<evidence type="ECO:0000313" key="13">
    <source>
        <dbReference type="Proteomes" id="UP000076154"/>
    </source>
</evidence>
<feature type="compositionally biased region" description="Basic residues" evidence="10">
    <location>
        <begin position="151"/>
        <end position="169"/>
    </location>
</feature>
<comment type="function">
    <text evidence="1">Functions as an U snRNP-specific nuclear import adapter. Involved in the trimethylguanosine (m3G)-cap-dependent nuclear import of U snRNPs. Binds specifically to the terminal m3G-cap U snRNAs.</text>
</comment>
<evidence type="ECO:0000259" key="11">
    <source>
        <dbReference type="Pfam" id="PF21974"/>
    </source>
</evidence>
<accession>A0A369JBV8</accession>
<evidence type="ECO:0000313" key="12">
    <source>
        <dbReference type="EMBL" id="RDB18690.1"/>
    </source>
</evidence>
<evidence type="ECO:0000256" key="1">
    <source>
        <dbReference type="ARBA" id="ARBA00003975"/>
    </source>
</evidence>
<name>A0A369JBV8_HYPMA</name>
<dbReference type="OrthoDB" id="10003593at2759"/>
<keyword evidence="7" id="KW-0963">Cytoplasm</keyword>
<gene>
    <name evidence="12" type="primary">SNUPN</name>
    <name evidence="12" type="ORF">Hypma_014750</name>
</gene>
<keyword evidence="13" id="KW-1185">Reference proteome</keyword>
<evidence type="ECO:0000256" key="6">
    <source>
        <dbReference type="ARBA" id="ARBA00022448"/>
    </source>
</evidence>
<feature type="compositionally biased region" description="Acidic residues" evidence="10">
    <location>
        <begin position="65"/>
        <end position="77"/>
    </location>
</feature>